<name>A0A0C2WUY0_SERVB</name>
<accession>A0A0C2WUY0</accession>
<evidence type="ECO:0000313" key="3">
    <source>
        <dbReference type="Proteomes" id="UP000054097"/>
    </source>
</evidence>
<sequence>MSNLLSAFLATFEAPILSISSIGSQLSRSSKAGAQRSSKITVEYIPRVSRVPPSNKERTSLPISPKSKGHKL</sequence>
<keyword evidence="3" id="KW-1185">Reference proteome</keyword>
<evidence type="ECO:0000256" key="1">
    <source>
        <dbReference type="SAM" id="MobiDB-lite"/>
    </source>
</evidence>
<protein>
    <submittedName>
        <fullName evidence="2">Uncharacterized protein</fullName>
    </submittedName>
</protein>
<gene>
    <name evidence="2" type="ORF">M408DRAFT_328430</name>
</gene>
<dbReference type="EMBL" id="KN824286">
    <property type="protein sequence ID" value="KIM29998.1"/>
    <property type="molecule type" value="Genomic_DNA"/>
</dbReference>
<reference evidence="3" key="2">
    <citation type="submission" date="2015-01" db="EMBL/GenBank/DDBJ databases">
        <title>Evolutionary Origins and Diversification of the Mycorrhizal Mutualists.</title>
        <authorList>
            <consortium name="DOE Joint Genome Institute"/>
            <consortium name="Mycorrhizal Genomics Consortium"/>
            <person name="Kohler A."/>
            <person name="Kuo A."/>
            <person name="Nagy L.G."/>
            <person name="Floudas D."/>
            <person name="Copeland A."/>
            <person name="Barry K.W."/>
            <person name="Cichocki N."/>
            <person name="Veneault-Fourrey C."/>
            <person name="LaButti K."/>
            <person name="Lindquist E.A."/>
            <person name="Lipzen A."/>
            <person name="Lundell T."/>
            <person name="Morin E."/>
            <person name="Murat C."/>
            <person name="Riley R."/>
            <person name="Ohm R."/>
            <person name="Sun H."/>
            <person name="Tunlid A."/>
            <person name="Henrissat B."/>
            <person name="Grigoriev I.V."/>
            <person name="Hibbett D.S."/>
            <person name="Martin F."/>
        </authorList>
    </citation>
    <scope>NUCLEOTIDE SEQUENCE [LARGE SCALE GENOMIC DNA]</scope>
    <source>
        <strain evidence="3">MAFF 305830</strain>
    </source>
</reference>
<evidence type="ECO:0000313" key="2">
    <source>
        <dbReference type="EMBL" id="KIM29998.1"/>
    </source>
</evidence>
<dbReference type="HOGENOM" id="CLU_2723781_0_0_1"/>
<feature type="region of interest" description="Disordered" evidence="1">
    <location>
        <begin position="46"/>
        <end position="72"/>
    </location>
</feature>
<organism evidence="2 3">
    <name type="scientific">Serendipita vermifera MAFF 305830</name>
    <dbReference type="NCBI Taxonomy" id="933852"/>
    <lineage>
        <taxon>Eukaryota</taxon>
        <taxon>Fungi</taxon>
        <taxon>Dikarya</taxon>
        <taxon>Basidiomycota</taxon>
        <taxon>Agaricomycotina</taxon>
        <taxon>Agaricomycetes</taxon>
        <taxon>Sebacinales</taxon>
        <taxon>Serendipitaceae</taxon>
        <taxon>Serendipita</taxon>
    </lineage>
</organism>
<proteinExistence type="predicted"/>
<dbReference type="Proteomes" id="UP000054097">
    <property type="component" value="Unassembled WGS sequence"/>
</dbReference>
<dbReference type="AlphaFoldDB" id="A0A0C2WUY0"/>
<reference evidence="2 3" key="1">
    <citation type="submission" date="2014-04" db="EMBL/GenBank/DDBJ databases">
        <authorList>
            <consortium name="DOE Joint Genome Institute"/>
            <person name="Kuo A."/>
            <person name="Zuccaro A."/>
            <person name="Kohler A."/>
            <person name="Nagy L.G."/>
            <person name="Floudas D."/>
            <person name="Copeland A."/>
            <person name="Barry K.W."/>
            <person name="Cichocki N."/>
            <person name="Veneault-Fourrey C."/>
            <person name="LaButti K."/>
            <person name="Lindquist E.A."/>
            <person name="Lipzen A."/>
            <person name="Lundell T."/>
            <person name="Morin E."/>
            <person name="Murat C."/>
            <person name="Sun H."/>
            <person name="Tunlid A."/>
            <person name="Henrissat B."/>
            <person name="Grigoriev I.V."/>
            <person name="Hibbett D.S."/>
            <person name="Martin F."/>
            <person name="Nordberg H.P."/>
            <person name="Cantor M.N."/>
            <person name="Hua S.X."/>
        </authorList>
    </citation>
    <scope>NUCLEOTIDE SEQUENCE [LARGE SCALE GENOMIC DNA]</scope>
    <source>
        <strain evidence="2 3">MAFF 305830</strain>
    </source>
</reference>